<proteinExistence type="predicted"/>
<dbReference type="AlphaFoldDB" id="A0A2K8PU89"/>
<organism evidence="1 2">
    <name type="scientific">Streptomyces lavendulae subsp. lavendulae</name>
    <dbReference type="NCBI Taxonomy" id="58340"/>
    <lineage>
        <taxon>Bacteria</taxon>
        <taxon>Bacillati</taxon>
        <taxon>Actinomycetota</taxon>
        <taxon>Actinomycetes</taxon>
        <taxon>Kitasatosporales</taxon>
        <taxon>Streptomycetaceae</taxon>
        <taxon>Streptomyces</taxon>
    </lineage>
</organism>
<gene>
    <name evidence="1" type="ORF">SLAV_37300</name>
</gene>
<evidence type="ECO:0000313" key="2">
    <source>
        <dbReference type="Proteomes" id="UP000231791"/>
    </source>
</evidence>
<protein>
    <submittedName>
        <fullName evidence="1">Uncharacterized protein</fullName>
    </submittedName>
</protein>
<sequence length="50" mass="5448">MVLGLLPHTGSRVGTKVPFTISTLSLLKRLRGRSASKGPSRLTRRPADDF</sequence>
<dbReference type="KEGG" id="slx:SLAV_37300"/>
<dbReference type="EMBL" id="CP024985">
    <property type="protein sequence ID" value="ATZ29225.1"/>
    <property type="molecule type" value="Genomic_DNA"/>
</dbReference>
<reference evidence="1 2" key="1">
    <citation type="submission" date="2017-11" db="EMBL/GenBank/DDBJ databases">
        <title>Complete genome sequence of Streptomyces lavendulae subsp. lavendulae CCM 3239 (formerly 'Streptomyces aureofaciens CCM 3239'), the producer of the angucycline-type antibiotic auricin.</title>
        <authorList>
            <person name="Busche T."/>
            <person name="Novakova R."/>
            <person name="Al'Dilaimi A."/>
            <person name="Homerova D."/>
            <person name="Feckova L."/>
            <person name="Rezuchova B."/>
            <person name="Mingyar E."/>
            <person name="Csolleiova D."/>
            <person name="Bekeova C."/>
            <person name="Winkler A."/>
            <person name="Sevcikova B."/>
            <person name="Kalinowski J."/>
            <person name="Kormanec J."/>
            <person name="Ruckert C."/>
        </authorList>
    </citation>
    <scope>NUCLEOTIDE SEQUENCE [LARGE SCALE GENOMIC DNA]</scope>
    <source>
        <strain evidence="1 2">CCM 3239</strain>
    </source>
</reference>
<name>A0A2K8PU89_STRLA</name>
<keyword evidence="2" id="KW-1185">Reference proteome</keyword>
<evidence type="ECO:0000313" key="1">
    <source>
        <dbReference type="EMBL" id="ATZ29225.1"/>
    </source>
</evidence>
<dbReference type="Proteomes" id="UP000231791">
    <property type="component" value="Chromosome"/>
</dbReference>
<accession>A0A2K8PU89</accession>